<dbReference type="GO" id="GO:0005615">
    <property type="term" value="C:extracellular space"/>
    <property type="evidence" value="ECO:0007669"/>
    <property type="project" value="TreeGrafter"/>
</dbReference>
<dbReference type="Gene3D" id="3.40.630.10">
    <property type="entry name" value="Zn peptidases"/>
    <property type="match status" value="1"/>
</dbReference>
<evidence type="ECO:0000313" key="10">
    <source>
        <dbReference type="Proteomes" id="UP001153714"/>
    </source>
</evidence>
<gene>
    <name evidence="9" type="ORF">DIATSA_LOCUS6727</name>
</gene>
<comment type="caution">
    <text evidence="7">Lacks conserved residue(s) required for the propagation of feature annotation.</text>
</comment>
<evidence type="ECO:0000256" key="3">
    <source>
        <dbReference type="ARBA" id="ARBA00022670"/>
    </source>
</evidence>
<accession>A0A9N9R444</accession>
<reference evidence="9" key="1">
    <citation type="submission" date="2021-12" db="EMBL/GenBank/DDBJ databases">
        <authorList>
            <person name="King R."/>
        </authorList>
    </citation>
    <scope>NUCLEOTIDE SEQUENCE</scope>
</reference>
<protein>
    <recommendedName>
        <fullName evidence="8">Peptidase M14 domain-containing protein</fullName>
    </recommendedName>
</protein>
<evidence type="ECO:0000256" key="5">
    <source>
        <dbReference type="ARBA" id="ARBA00022833"/>
    </source>
</evidence>
<organism evidence="9 10">
    <name type="scientific">Diatraea saccharalis</name>
    <name type="common">sugarcane borer</name>
    <dbReference type="NCBI Taxonomy" id="40085"/>
    <lineage>
        <taxon>Eukaryota</taxon>
        <taxon>Metazoa</taxon>
        <taxon>Ecdysozoa</taxon>
        <taxon>Arthropoda</taxon>
        <taxon>Hexapoda</taxon>
        <taxon>Insecta</taxon>
        <taxon>Pterygota</taxon>
        <taxon>Neoptera</taxon>
        <taxon>Endopterygota</taxon>
        <taxon>Lepidoptera</taxon>
        <taxon>Glossata</taxon>
        <taxon>Ditrysia</taxon>
        <taxon>Pyraloidea</taxon>
        <taxon>Crambidae</taxon>
        <taxon>Crambinae</taxon>
        <taxon>Diatraea</taxon>
    </lineage>
</organism>
<dbReference type="GO" id="GO:0006508">
    <property type="term" value="P:proteolysis"/>
    <property type="evidence" value="ECO:0007669"/>
    <property type="project" value="UniProtKB-KW"/>
</dbReference>
<evidence type="ECO:0000313" key="9">
    <source>
        <dbReference type="EMBL" id="CAG9788954.1"/>
    </source>
</evidence>
<keyword evidence="3" id="KW-0645">Protease</keyword>
<dbReference type="InterPro" id="IPR000834">
    <property type="entry name" value="Peptidase_M14"/>
</dbReference>
<dbReference type="Pfam" id="PF00246">
    <property type="entry name" value="Peptidase_M14"/>
    <property type="match status" value="1"/>
</dbReference>
<keyword evidence="4" id="KW-0378">Hydrolase</keyword>
<evidence type="ECO:0000256" key="4">
    <source>
        <dbReference type="ARBA" id="ARBA00022801"/>
    </source>
</evidence>
<dbReference type="SMART" id="SM00631">
    <property type="entry name" value="Zn_pept"/>
    <property type="match status" value="1"/>
</dbReference>
<comment type="similarity">
    <text evidence="2 7">Belongs to the peptidase M14 family.</text>
</comment>
<dbReference type="GO" id="GO:0004181">
    <property type="term" value="F:metallocarboxypeptidase activity"/>
    <property type="evidence" value="ECO:0007669"/>
    <property type="project" value="InterPro"/>
</dbReference>
<evidence type="ECO:0000256" key="1">
    <source>
        <dbReference type="ARBA" id="ARBA00001947"/>
    </source>
</evidence>
<keyword evidence="6" id="KW-0482">Metalloprotease</keyword>
<sequence>MEYNDIVLMKITEKKSDFERHFRADDNKYADDVPEKKIVFIVHALSVMGLKDDSCLKNITQFKKLLSYYFVHLDKFDIFLIPMANPDGFMQTFVNVYANKNMSPQSACSGVALDRNFDVAWNDSTSISSCSPQYPGPRPFSEPESRAIRDVLHRYSHKLLAYIHVHAGSYNHEIFKGHAVLYPKGYTDVQSDDDKYIDLRGEIDEAMKNASFHVMSVAVDTLYNWYGKVSGTSVDYASTIYGIPYALEFVMQPYETIYLETAALEQIWKRIIDVTFNNIFRSMENFEFK</sequence>
<dbReference type="PANTHER" id="PTHR11705">
    <property type="entry name" value="PROTEASE FAMILY M14 CARBOXYPEPTIDASE A,B"/>
    <property type="match status" value="1"/>
</dbReference>
<dbReference type="AlphaFoldDB" id="A0A9N9R444"/>
<dbReference type="EMBL" id="OU893333">
    <property type="protein sequence ID" value="CAG9788954.1"/>
    <property type="molecule type" value="Genomic_DNA"/>
</dbReference>
<evidence type="ECO:0000256" key="6">
    <source>
        <dbReference type="ARBA" id="ARBA00023049"/>
    </source>
</evidence>
<dbReference type="GO" id="GO:0008270">
    <property type="term" value="F:zinc ion binding"/>
    <property type="evidence" value="ECO:0007669"/>
    <property type="project" value="InterPro"/>
</dbReference>
<evidence type="ECO:0000256" key="7">
    <source>
        <dbReference type="PROSITE-ProRule" id="PRU01379"/>
    </source>
</evidence>
<dbReference type="SUPFAM" id="SSF53187">
    <property type="entry name" value="Zn-dependent exopeptidases"/>
    <property type="match status" value="1"/>
</dbReference>
<evidence type="ECO:0000256" key="2">
    <source>
        <dbReference type="ARBA" id="ARBA00005988"/>
    </source>
</evidence>
<reference evidence="9" key="2">
    <citation type="submission" date="2022-10" db="EMBL/GenBank/DDBJ databases">
        <authorList>
            <consortium name="ENA_rothamsted_submissions"/>
            <consortium name="culmorum"/>
            <person name="King R."/>
        </authorList>
    </citation>
    <scope>NUCLEOTIDE SEQUENCE</scope>
</reference>
<feature type="domain" description="Peptidase M14" evidence="8">
    <location>
        <begin position="1"/>
        <end position="271"/>
    </location>
</feature>
<comment type="cofactor">
    <cofactor evidence="1">
        <name>Zn(2+)</name>
        <dbReference type="ChEBI" id="CHEBI:29105"/>
    </cofactor>
</comment>
<name>A0A9N9R444_9NEOP</name>
<dbReference type="PROSITE" id="PS52035">
    <property type="entry name" value="PEPTIDASE_M14"/>
    <property type="match status" value="1"/>
</dbReference>
<keyword evidence="5" id="KW-0862">Zinc</keyword>
<dbReference type="OrthoDB" id="3626597at2759"/>
<evidence type="ECO:0000259" key="8">
    <source>
        <dbReference type="PROSITE" id="PS52035"/>
    </source>
</evidence>
<dbReference type="Proteomes" id="UP001153714">
    <property type="component" value="Chromosome 2"/>
</dbReference>
<proteinExistence type="inferred from homology"/>
<dbReference type="PANTHER" id="PTHR11705:SF143">
    <property type="entry name" value="SLL0236 PROTEIN"/>
    <property type="match status" value="1"/>
</dbReference>
<keyword evidence="10" id="KW-1185">Reference proteome</keyword>